<keyword evidence="3" id="KW-1185">Reference proteome</keyword>
<feature type="transmembrane region" description="Helical" evidence="1">
    <location>
        <begin position="12"/>
        <end position="31"/>
    </location>
</feature>
<protein>
    <submittedName>
        <fullName evidence="2">Uncharacterized protein</fullName>
    </submittedName>
</protein>
<feature type="transmembrane region" description="Helical" evidence="1">
    <location>
        <begin position="74"/>
        <end position="93"/>
    </location>
</feature>
<proteinExistence type="predicted"/>
<evidence type="ECO:0000313" key="3">
    <source>
        <dbReference type="Proteomes" id="UP000237310"/>
    </source>
</evidence>
<name>A0A2S5AFD2_9FLAO</name>
<accession>A0A2S5AFD2</accession>
<dbReference type="AlphaFoldDB" id="A0A2S5AFD2"/>
<gene>
    <name evidence="2" type="ORF">C3L50_00330</name>
</gene>
<keyword evidence="1" id="KW-1133">Transmembrane helix</keyword>
<evidence type="ECO:0000256" key="1">
    <source>
        <dbReference type="SAM" id="Phobius"/>
    </source>
</evidence>
<organism evidence="2 3">
    <name type="scientific">Flavobacterium alvei</name>
    <dbReference type="NCBI Taxonomy" id="2080416"/>
    <lineage>
        <taxon>Bacteria</taxon>
        <taxon>Pseudomonadati</taxon>
        <taxon>Bacteroidota</taxon>
        <taxon>Flavobacteriia</taxon>
        <taxon>Flavobacteriales</taxon>
        <taxon>Flavobacteriaceae</taxon>
        <taxon>Flavobacterium</taxon>
    </lineage>
</organism>
<dbReference type="Proteomes" id="UP000237310">
    <property type="component" value="Unassembled WGS sequence"/>
</dbReference>
<keyword evidence="1" id="KW-0812">Transmembrane</keyword>
<evidence type="ECO:0000313" key="2">
    <source>
        <dbReference type="EMBL" id="POY41009.1"/>
    </source>
</evidence>
<reference evidence="2 3" key="1">
    <citation type="submission" date="2018-01" db="EMBL/GenBank/DDBJ databases">
        <authorList>
            <person name="Gaut B.S."/>
            <person name="Morton B.R."/>
            <person name="Clegg M.T."/>
            <person name="Duvall M.R."/>
        </authorList>
    </citation>
    <scope>NUCLEOTIDE SEQUENCE [LARGE SCALE GENOMIC DNA]</scope>
    <source>
        <strain evidence="2 3">HR-AY</strain>
    </source>
</reference>
<dbReference type="EMBL" id="PQVG01000001">
    <property type="protein sequence ID" value="POY41009.1"/>
    <property type="molecule type" value="Genomic_DNA"/>
</dbReference>
<feature type="transmembrane region" description="Helical" evidence="1">
    <location>
        <begin position="43"/>
        <end position="62"/>
    </location>
</feature>
<comment type="caution">
    <text evidence="2">The sequence shown here is derived from an EMBL/GenBank/DDBJ whole genome shotgun (WGS) entry which is preliminary data.</text>
</comment>
<keyword evidence="1" id="KW-0472">Membrane</keyword>
<sequence length="95" mass="10730">MNTEKRNALLSIIFYVISIIAVVIINLSGQFKSGPCTPNLDFFSIFIVAILNVILLITNAISTFGLKKETKNSFFIHLFVFSLFIIWIMTLIINS</sequence>